<gene>
    <name evidence="3" type="ORF">COU47_00625</name>
</gene>
<dbReference type="InterPro" id="IPR001509">
    <property type="entry name" value="Epimerase_deHydtase"/>
</dbReference>
<evidence type="ECO:0000259" key="2">
    <source>
        <dbReference type="Pfam" id="PF01370"/>
    </source>
</evidence>
<dbReference type="Proteomes" id="UP000231503">
    <property type="component" value="Unassembled WGS sequence"/>
</dbReference>
<dbReference type="Gene3D" id="3.40.50.720">
    <property type="entry name" value="NAD(P)-binding Rossmann-like Domain"/>
    <property type="match status" value="1"/>
</dbReference>
<dbReference type="PANTHER" id="PTHR43000">
    <property type="entry name" value="DTDP-D-GLUCOSE 4,6-DEHYDRATASE-RELATED"/>
    <property type="match status" value="1"/>
</dbReference>
<evidence type="ECO:0000313" key="4">
    <source>
        <dbReference type="Proteomes" id="UP000231503"/>
    </source>
</evidence>
<dbReference type="EMBL" id="PFCO01000001">
    <property type="protein sequence ID" value="PIR69922.1"/>
    <property type="molecule type" value="Genomic_DNA"/>
</dbReference>
<reference evidence="4" key="1">
    <citation type="submission" date="2017-09" db="EMBL/GenBank/DDBJ databases">
        <title>Depth-based differentiation of microbial function through sediment-hosted aquifers and enrichment of novel symbionts in the deep terrestrial subsurface.</title>
        <authorList>
            <person name="Probst A.J."/>
            <person name="Ladd B."/>
            <person name="Jarett J.K."/>
            <person name="Geller-Mcgrath D.E."/>
            <person name="Sieber C.M.K."/>
            <person name="Emerson J.B."/>
            <person name="Anantharaman K."/>
            <person name="Thomas B.C."/>
            <person name="Malmstrom R."/>
            <person name="Stieglmeier M."/>
            <person name="Klingl A."/>
            <person name="Woyke T."/>
            <person name="Ryan C.M."/>
            <person name="Banfield J.F."/>
        </authorList>
    </citation>
    <scope>NUCLEOTIDE SEQUENCE [LARGE SCALE GENOMIC DNA]</scope>
</reference>
<evidence type="ECO:0000256" key="1">
    <source>
        <dbReference type="ARBA" id="ARBA00007637"/>
    </source>
</evidence>
<dbReference type="InterPro" id="IPR036291">
    <property type="entry name" value="NAD(P)-bd_dom_sf"/>
</dbReference>
<evidence type="ECO:0000313" key="3">
    <source>
        <dbReference type="EMBL" id="PIR69922.1"/>
    </source>
</evidence>
<comment type="similarity">
    <text evidence="1">Belongs to the NAD(P)-dependent epimerase/dehydratase family.</text>
</comment>
<comment type="caution">
    <text evidence="3">The sequence shown here is derived from an EMBL/GenBank/DDBJ whole genome shotgun (WGS) entry which is preliminary data.</text>
</comment>
<dbReference type="SUPFAM" id="SSF51735">
    <property type="entry name" value="NAD(P)-binding Rossmann-fold domains"/>
    <property type="match status" value="1"/>
</dbReference>
<accession>A0A2H0TEE1</accession>
<dbReference type="Pfam" id="PF01370">
    <property type="entry name" value="Epimerase"/>
    <property type="match status" value="1"/>
</dbReference>
<feature type="domain" description="NAD-dependent epimerase/dehydratase" evidence="2">
    <location>
        <begin position="8"/>
        <end position="223"/>
    </location>
</feature>
<name>A0A2H0TEE1_9BACT</name>
<protein>
    <submittedName>
        <fullName evidence="3">ADP-L-glycero-D-manno-heptose-6-epimerase</fullName>
    </submittedName>
</protein>
<sequence>MATHQKTVLVTGGAGFIGTNLIERLAADSHIRVVSLDNYFTGLKENHIEGATYIEGDTKDIFSHITEPVSIVYHLGEYPRVEQSFQDVRQVWEYNSMGTFAVIEFCRQQGCKLIYAGSSTKFADNGFGRHQSPYAWTKATNSDLVKNYGDWYGLPYSIAYFYNVYGPRERSGEYGSVIQIFKEQYIKGGPLTVRMPGNQRRNFTHVNDIVQGLILIGEKGEREEYGLGSEESHSILDIANMFESEIEMIPNRPGNRIDSSIDTTTARALGWKAEHSIRDYIASIVRSRTQVV</sequence>
<organism evidence="3 4">
    <name type="scientific">Candidatus Niyogibacteria bacterium CG10_big_fil_rev_8_21_14_0_10_46_36</name>
    <dbReference type="NCBI Taxonomy" id="1974726"/>
    <lineage>
        <taxon>Bacteria</taxon>
        <taxon>Candidatus Niyogiibacteriota</taxon>
    </lineage>
</organism>
<dbReference type="AlphaFoldDB" id="A0A2H0TEE1"/>
<proteinExistence type="inferred from homology"/>